<evidence type="ECO:0000256" key="4">
    <source>
        <dbReference type="ARBA" id="ARBA00022927"/>
    </source>
</evidence>
<dbReference type="InterPro" id="IPR000185">
    <property type="entry name" value="SecA"/>
</dbReference>
<organism evidence="8 9">
    <name type="scientific">Legionella maceachernii</name>
    <dbReference type="NCBI Taxonomy" id="466"/>
    <lineage>
        <taxon>Bacteria</taxon>
        <taxon>Pseudomonadati</taxon>
        <taxon>Pseudomonadota</taxon>
        <taxon>Gammaproteobacteria</taxon>
        <taxon>Legionellales</taxon>
        <taxon>Legionellaceae</taxon>
        <taxon>Legionella</taxon>
    </lineage>
</organism>
<keyword evidence="4" id="KW-0813">Transport</keyword>
<dbReference type="InterPro" id="IPR027417">
    <property type="entry name" value="P-loop_NTPase"/>
</dbReference>
<keyword evidence="4" id="KW-0653">Protein transport</keyword>
<dbReference type="PATRIC" id="fig|466.6.peg.1905"/>
<sequence>MSKHLKVQINQTVQINTHHVVQNRIAKSADIIKLIGQAEFVDLFKKYRPVLSQQCNEHYLSNPDLFWNHLFGNIGWALQHGQNKKANYLTEESAHLILQNFEKFVSGFDFYNRPRGFLMIKNPHTGILDVLHYSSNFHQLQKESPPNFLAISLDSPDSEQAMPSNPHPFKGHQKEWYDALQQKCRLANGQIICTEQELQSAFIRFSQTIEEFGLEFYPPVFESKFLNYPVNPIVLLARWETVLRNRNLKVADRKAQWDIILALHLETGDNAIRAISDYENDNNPCGILLPEMNLVKEDFLETENTQGELKRYWGFRSVYEPKAINNIKDFWRYIAFQPNRHSKQFYIEALKAIQEIELINDVNQLKLVQLLVSATTGFNAAHDSTEEDHILAIWIEICSIINRWETMNPITYMLGGIISQQKKSELRNELVDHLCRLESSPNIFWLNMIFGHIKHYFSRATSTDDSPLRKLSNSLNLVVSRLKMATYKGAKFLCNNGNWITTGIKDYVEMQERLCDTAGPLHSLLAAHLSTFNVKDEKRYIEDIGKLHFIDNALLIFTLKILEDIKTNKDLKWNNLFTICSLISSGKLNTEMEVLNYLEKNLSRVFEKNYFTQKKQQLLQALSGLNVEQIAFIDQLGFSTEQSVNIKRILSLVSTKNPLLEENKFQNLALRFRDFSQIFTSSDVGKFFNNLADLEYLITDLDDLNSLLDLLIEKRKLSDFENIYFRNKIIKNDDHLLKKFNYYISSIQGIIDAYPGLDPASLQNFFAIFILHSNPDEYDEGQVATLLSDLEEIIRVNPHIQNYIFLNLQNISETDKPNYISNTLQFVHTLTSIHKLLSTEDGRSDIQNMQIFYTLLAKYAQNPQACIALFTLLQDKNLDLEKIKFIIQLISRLLAENQSLDSIQDTVKYIVFLNSERYQHFVNCYQYPPYAPIQTWHEWSQKPETLLNQYREFCLSPFGTRKLEYAFDLQHYHRQKSLFNGLIRNGEPFSPDLFTDELGQQLNEALTENRQKSIPELQQIYQNACAKRDKLNMLCAAIELLARTTSQKDLTSDRQISQEMNTTQVMTAYAALAHPTAKLQFEMDTGEGKSRVLMVLAACKTHLGFTSDFITADFQLAERDYFAYKSFFTSLNIPTSLITLSTPELLYQRNGVNFSDNEQLQLARNKSDIDNKPFAFLNPDPTQRCLLLDEIDKFKKDKSQYACNYATQSIKFQEFTWIYSHLVQFMRAPNNFKHGLLERSDYQAKVDAFLDYLSTHETDPVRIAQTYAFHHAHPDQISIWLHSADLAIKKMKLGSDYAITEQMFSVYDGSNIRLSQKALVLNNGRPAEGALFSDGVHQCLLALLNIQAGSEKYVIPPEIETQRTSYSINFINKYDEGQIIGASATTRSAGPIADPVINHENYGYLSVPRERPLQREVKNIWPAKDRKQQIEFIKRVLLEKLAKGSPALIICKDDNQSLALYNILSKDPELAGVFTRIHGLSTPEEEKEAIKQAGQARQVTFSTAGMFSRGVDIEANNLLVLAAYVPTLDDEIQIMGRTSRAGKPGEYQMIPDLSDEDLLIDGKTYNIYNEVDKYQKRLAVEAEFQESVNVLYALFLEQITQAFLQTRPSPDQTELWLLKWQDYLNNMQKNWENNSELLLRSLNENNKDRFIAQFEGFTQKWGTQLVKIFPNAPIEPTFLLKDKTTKIFDSAAHQVTFFQPKRQAIKVQHRYDPSDDGQARIYDSLFVDIKASFRGERQWFADFYAWRDGRGSLFPNLMAALHGERPLFADLIETVKRWIKELKEYYQASFVDEPRNQTVPSIVVC</sequence>
<dbReference type="PANTHER" id="PTHR30612">
    <property type="entry name" value="SECA INNER MEMBRANE COMPONENT OF SEC PROTEIN SECRETION SYSTEM"/>
    <property type="match status" value="1"/>
</dbReference>
<dbReference type="STRING" id="466.Lmac_1810"/>
<keyword evidence="3" id="KW-0997">Cell inner membrane</keyword>
<dbReference type="GO" id="GO:0016020">
    <property type="term" value="C:membrane"/>
    <property type="evidence" value="ECO:0007669"/>
    <property type="project" value="InterPro"/>
</dbReference>
<gene>
    <name evidence="8" type="ORF">Lmac_1810</name>
</gene>
<comment type="caution">
    <text evidence="8">The sequence shown here is derived from an EMBL/GenBank/DDBJ whole genome shotgun (WGS) entry which is preliminary data.</text>
</comment>
<keyword evidence="3" id="KW-0472">Membrane</keyword>
<dbReference type="GO" id="GO:0017038">
    <property type="term" value="P:protein import"/>
    <property type="evidence" value="ECO:0007669"/>
    <property type="project" value="InterPro"/>
</dbReference>
<evidence type="ECO:0000313" key="8">
    <source>
        <dbReference type="EMBL" id="KTD26039.1"/>
    </source>
</evidence>
<dbReference type="GO" id="GO:0006605">
    <property type="term" value="P:protein targeting"/>
    <property type="evidence" value="ECO:0007669"/>
    <property type="project" value="InterPro"/>
</dbReference>
<keyword evidence="2" id="KW-0963">Cytoplasm</keyword>
<evidence type="ECO:0000259" key="7">
    <source>
        <dbReference type="PROSITE" id="PS51196"/>
    </source>
</evidence>
<dbReference type="Gene3D" id="3.40.50.300">
    <property type="entry name" value="P-loop containing nucleotide triphosphate hydrolases"/>
    <property type="match status" value="2"/>
</dbReference>
<evidence type="ECO:0000256" key="3">
    <source>
        <dbReference type="ARBA" id="ARBA00022519"/>
    </source>
</evidence>
<evidence type="ECO:0000256" key="1">
    <source>
        <dbReference type="ARBA" id="ARBA00022475"/>
    </source>
</evidence>
<reference evidence="8 9" key="1">
    <citation type="submission" date="2015-11" db="EMBL/GenBank/DDBJ databases">
        <title>Genomic analysis of 38 Legionella species identifies large and diverse effector repertoires.</title>
        <authorList>
            <person name="Burstein D."/>
            <person name="Amaro F."/>
            <person name="Zusman T."/>
            <person name="Lifshitz Z."/>
            <person name="Cohen O."/>
            <person name="Gilbert J.A."/>
            <person name="Pupko T."/>
            <person name="Shuman H.A."/>
            <person name="Segal G."/>
        </authorList>
    </citation>
    <scope>NUCLEOTIDE SEQUENCE [LARGE SCALE GENOMIC DNA]</scope>
    <source>
        <strain evidence="8 9">PX-1-G2-E2</strain>
    </source>
</reference>
<evidence type="ECO:0000259" key="6">
    <source>
        <dbReference type="PROSITE" id="PS51194"/>
    </source>
</evidence>
<dbReference type="Pfam" id="PF07517">
    <property type="entry name" value="SecA_DEAD"/>
    <property type="match status" value="1"/>
</dbReference>
<dbReference type="InterPro" id="IPR011115">
    <property type="entry name" value="SecA_DEAD"/>
</dbReference>
<dbReference type="GO" id="GO:0006886">
    <property type="term" value="P:intracellular protein transport"/>
    <property type="evidence" value="ECO:0007669"/>
    <property type="project" value="InterPro"/>
</dbReference>
<evidence type="ECO:0000256" key="5">
    <source>
        <dbReference type="ARBA" id="ARBA00023010"/>
    </source>
</evidence>
<dbReference type="OrthoDB" id="5630235at2"/>
<dbReference type="PANTHER" id="PTHR30612:SF0">
    <property type="entry name" value="CHLOROPLAST PROTEIN-TRANSPORTING ATPASE"/>
    <property type="match status" value="1"/>
</dbReference>
<dbReference type="Pfam" id="PF00271">
    <property type="entry name" value="Helicase_C"/>
    <property type="match status" value="1"/>
</dbReference>
<keyword evidence="1" id="KW-1003">Cell membrane</keyword>
<dbReference type="EMBL" id="LNYL01000042">
    <property type="protein sequence ID" value="KTD26039.1"/>
    <property type="molecule type" value="Genomic_DNA"/>
</dbReference>
<accession>A0A0W0W0K3</accession>
<dbReference type="SUPFAM" id="SSF52540">
    <property type="entry name" value="P-loop containing nucleoside triphosphate hydrolases"/>
    <property type="match status" value="2"/>
</dbReference>
<evidence type="ECO:0000313" key="9">
    <source>
        <dbReference type="Proteomes" id="UP000054908"/>
    </source>
</evidence>
<dbReference type="PROSITE" id="PS51194">
    <property type="entry name" value="HELICASE_CTER"/>
    <property type="match status" value="1"/>
</dbReference>
<keyword evidence="9" id="KW-1185">Reference proteome</keyword>
<feature type="domain" description="Helicase C-terminal" evidence="6">
    <location>
        <begin position="1425"/>
        <end position="1592"/>
    </location>
</feature>
<keyword evidence="5" id="KW-0811">Translocation</keyword>
<dbReference type="InterPro" id="IPR001650">
    <property type="entry name" value="Helicase_C-like"/>
</dbReference>
<dbReference type="Proteomes" id="UP000054908">
    <property type="component" value="Unassembled WGS sequence"/>
</dbReference>
<feature type="domain" description="SecA family profile" evidence="7">
    <location>
        <begin position="932"/>
        <end position="1587"/>
    </location>
</feature>
<protein>
    <submittedName>
        <fullName evidence="8">Coiled-coil protein</fullName>
    </submittedName>
</protein>
<dbReference type="GO" id="GO:0005524">
    <property type="term" value="F:ATP binding"/>
    <property type="evidence" value="ECO:0007669"/>
    <property type="project" value="InterPro"/>
</dbReference>
<dbReference type="InterPro" id="IPR014018">
    <property type="entry name" value="SecA_motor_DEAD"/>
</dbReference>
<evidence type="ECO:0000256" key="2">
    <source>
        <dbReference type="ARBA" id="ARBA00022490"/>
    </source>
</evidence>
<dbReference type="PROSITE" id="PS51196">
    <property type="entry name" value="SECA_MOTOR_DEAD"/>
    <property type="match status" value="1"/>
</dbReference>
<dbReference type="RefSeq" id="WP_058452555.1">
    <property type="nucleotide sequence ID" value="NZ_CAAAIB010000004.1"/>
</dbReference>
<name>A0A0W0W0K3_9GAMM</name>
<proteinExistence type="predicted"/>
<dbReference type="CDD" id="cd18785">
    <property type="entry name" value="SF2_C"/>
    <property type="match status" value="1"/>
</dbReference>